<evidence type="ECO:0000256" key="14">
    <source>
        <dbReference type="PROSITE-ProRule" id="PRU00409"/>
    </source>
</evidence>
<dbReference type="Gene3D" id="3.30.470.20">
    <property type="entry name" value="ATP-grasp fold, B domain"/>
    <property type="match status" value="1"/>
</dbReference>
<feature type="domain" description="ATP-grasp" evidence="15">
    <location>
        <begin position="162"/>
        <end position="373"/>
    </location>
</feature>
<evidence type="ECO:0000256" key="13">
    <source>
        <dbReference type="HAMAP-Rule" id="MF_00047"/>
    </source>
</evidence>
<dbReference type="Pfam" id="PF07478">
    <property type="entry name" value="Dala_Dala_lig_C"/>
    <property type="match status" value="1"/>
</dbReference>
<evidence type="ECO:0000256" key="8">
    <source>
        <dbReference type="ARBA" id="ARBA00022842"/>
    </source>
</evidence>
<evidence type="ECO:0000256" key="2">
    <source>
        <dbReference type="ARBA" id="ARBA00001946"/>
    </source>
</evidence>
<dbReference type="InterPro" id="IPR016185">
    <property type="entry name" value="PreATP-grasp_dom_sf"/>
</dbReference>
<evidence type="ECO:0000256" key="12">
    <source>
        <dbReference type="ARBA" id="ARBA00023316"/>
    </source>
</evidence>
<dbReference type="Pfam" id="PF01820">
    <property type="entry name" value="Dala_Dala_lig_N"/>
    <property type="match status" value="1"/>
</dbReference>
<comment type="cofactor">
    <cofactor evidence="1">
        <name>Mn(2+)</name>
        <dbReference type="ChEBI" id="CHEBI:29035"/>
    </cofactor>
</comment>
<dbReference type="PROSITE" id="PS00843">
    <property type="entry name" value="DALA_DALA_LIGASE_1"/>
    <property type="match status" value="1"/>
</dbReference>
<dbReference type="PROSITE" id="PS50975">
    <property type="entry name" value="ATP_GRASP"/>
    <property type="match status" value="1"/>
</dbReference>
<dbReference type="InterPro" id="IPR011127">
    <property type="entry name" value="Dala_Dala_lig_N"/>
</dbReference>
<evidence type="ECO:0000256" key="11">
    <source>
        <dbReference type="ARBA" id="ARBA00023211"/>
    </source>
</evidence>
<evidence type="ECO:0000256" key="10">
    <source>
        <dbReference type="ARBA" id="ARBA00022984"/>
    </source>
</evidence>
<keyword evidence="7 14" id="KW-0067">ATP-binding</keyword>
<dbReference type="Proteomes" id="UP001529338">
    <property type="component" value="Unassembled WGS sequence"/>
</dbReference>
<dbReference type="InterPro" id="IPR013815">
    <property type="entry name" value="ATP_grasp_subdomain_1"/>
</dbReference>
<dbReference type="SUPFAM" id="SSF56059">
    <property type="entry name" value="Glutathione synthetase ATP-binding domain-like"/>
    <property type="match status" value="1"/>
</dbReference>
<dbReference type="Gene3D" id="3.30.1490.20">
    <property type="entry name" value="ATP-grasp fold, A domain"/>
    <property type="match status" value="1"/>
</dbReference>
<evidence type="ECO:0000256" key="6">
    <source>
        <dbReference type="ARBA" id="ARBA00022741"/>
    </source>
</evidence>
<evidence type="ECO:0000256" key="3">
    <source>
        <dbReference type="ARBA" id="ARBA00010871"/>
    </source>
</evidence>
<dbReference type="EMBL" id="JAUCGQ010000001">
    <property type="protein sequence ID" value="MDM7853967.1"/>
    <property type="molecule type" value="Genomic_DNA"/>
</dbReference>
<sequence length="383" mass="40405">MNALPALETSTTSAPRKPRVMVLFGGRSGEHAISCVTAGGVLGVIDRDRYDVLAVGITPTGRWVLTSDDPERWAITDGTLPSIEDTDAHVLLPQDVGDREVQVREDGGVPRALGEVDVVFPLLHGPFGEDGTLQGMLELADVRYVGSGVLASALGMDKHAMKVVLTGNGLPVAPYAVVMPGELDRDPQGVLARVAPLGLPLFVKPARAGSSLGISRVDDLADLPAALAEAAQHDPKVLVESAVVGREVECGVLGAPAGGRPRASLPGEIVVSDPEHAFYDFEAKYLGEGGVVLTCPADLGPELTERVRDVAVRTFEAIGCEGLARVDVFVTPDGDVVVNEINTMPGFTPFSMYPRLWQATGLEYPELVDELISLALARPTGLR</sequence>
<evidence type="ECO:0000313" key="17">
    <source>
        <dbReference type="Proteomes" id="UP001529338"/>
    </source>
</evidence>
<keyword evidence="11" id="KW-0464">Manganese</keyword>
<comment type="cofactor">
    <cofactor evidence="2">
        <name>Mg(2+)</name>
        <dbReference type="ChEBI" id="CHEBI:18420"/>
    </cofactor>
</comment>
<dbReference type="SUPFAM" id="SSF52440">
    <property type="entry name" value="PreATP-grasp domain"/>
    <property type="match status" value="1"/>
</dbReference>
<dbReference type="InterPro" id="IPR005905">
    <property type="entry name" value="D_ala_D_ala"/>
</dbReference>
<proteinExistence type="inferred from homology"/>
<dbReference type="InterPro" id="IPR011761">
    <property type="entry name" value="ATP-grasp"/>
</dbReference>
<evidence type="ECO:0000259" key="15">
    <source>
        <dbReference type="PROSITE" id="PS50975"/>
    </source>
</evidence>
<dbReference type="PROSITE" id="PS00844">
    <property type="entry name" value="DALA_DALA_LIGASE_2"/>
    <property type="match status" value="1"/>
</dbReference>
<keyword evidence="17" id="KW-1185">Reference proteome</keyword>
<dbReference type="HAMAP" id="MF_00047">
    <property type="entry name" value="Dala_Dala_lig"/>
    <property type="match status" value="1"/>
</dbReference>
<organism evidence="16 17">
    <name type="scientific">Cellulomonas alba</name>
    <dbReference type="NCBI Taxonomy" id="3053467"/>
    <lineage>
        <taxon>Bacteria</taxon>
        <taxon>Bacillati</taxon>
        <taxon>Actinomycetota</taxon>
        <taxon>Actinomycetes</taxon>
        <taxon>Micrococcales</taxon>
        <taxon>Cellulomonadaceae</taxon>
        <taxon>Cellulomonas</taxon>
    </lineage>
</organism>
<comment type="function">
    <text evidence="13">Cell wall formation.</text>
</comment>
<name>A0ABT7SEF6_9CELL</name>
<dbReference type="RefSeq" id="WP_289453497.1">
    <property type="nucleotide sequence ID" value="NZ_JAUCGQ010000001.1"/>
</dbReference>
<dbReference type="GO" id="GO:0016874">
    <property type="term" value="F:ligase activity"/>
    <property type="evidence" value="ECO:0007669"/>
    <property type="project" value="UniProtKB-KW"/>
</dbReference>
<dbReference type="PIRSF" id="PIRSF039102">
    <property type="entry name" value="Ddl/VanB"/>
    <property type="match status" value="1"/>
</dbReference>
<keyword evidence="9 13" id="KW-0133">Cell shape</keyword>
<evidence type="ECO:0000256" key="9">
    <source>
        <dbReference type="ARBA" id="ARBA00022960"/>
    </source>
</evidence>
<evidence type="ECO:0000256" key="1">
    <source>
        <dbReference type="ARBA" id="ARBA00001936"/>
    </source>
</evidence>
<evidence type="ECO:0000256" key="4">
    <source>
        <dbReference type="ARBA" id="ARBA00022598"/>
    </source>
</evidence>
<dbReference type="NCBIfam" id="NF002528">
    <property type="entry name" value="PRK01966.1-4"/>
    <property type="match status" value="1"/>
</dbReference>
<protein>
    <recommendedName>
        <fullName evidence="13">D-alanine--D-alanine ligase</fullName>
        <ecNumber evidence="13">6.3.2.4</ecNumber>
    </recommendedName>
    <alternativeName>
        <fullName evidence="13">D-Ala-D-Ala ligase</fullName>
    </alternativeName>
    <alternativeName>
        <fullName evidence="13">D-alanylalanine synthetase</fullName>
    </alternativeName>
</protein>
<evidence type="ECO:0000256" key="7">
    <source>
        <dbReference type="ARBA" id="ARBA00022840"/>
    </source>
</evidence>
<dbReference type="EC" id="6.3.2.4" evidence="13"/>
<evidence type="ECO:0000313" key="16">
    <source>
        <dbReference type="EMBL" id="MDM7853967.1"/>
    </source>
</evidence>
<comment type="subcellular location">
    <subcellularLocation>
        <location evidence="13">Cytoplasm</location>
    </subcellularLocation>
</comment>
<keyword evidence="5" id="KW-0479">Metal-binding</keyword>
<dbReference type="Gene3D" id="3.40.50.20">
    <property type="match status" value="1"/>
</dbReference>
<comment type="similarity">
    <text evidence="3 13">Belongs to the D-alanine--D-alanine ligase family.</text>
</comment>
<dbReference type="InterPro" id="IPR000291">
    <property type="entry name" value="D-Ala_lig_Van_CS"/>
</dbReference>
<keyword evidence="8" id="KW-0460">Magnesium</keyword>
<gene>
    <name evidence="13" type="primary">ddl</name>
    <name evidence="16" type="ORF">QRT04_03395</name>
</gene>
<dbReference type="InterPro" id="IPR011095">
    <property type="entry name" value="Dala_Dala_lig_C"/>
</dbReference>
<dbReference type="NCBIfam" id="TIGR01205">
    <property type="entry name" value="D_ala_D_alaTIGR"/>
    <property type="match status" value="1"/>
</dbReference>
<reference evidence="16 17" key="1">
    <citation type="submission" date="2023-06" db="EMBL/GenBank/DDBJ databases">
        <title>Cellulomonas sp. MW4 Whole genome sequence.</title>
        <authorList>
            <person name="Park S."/>
        </authorList>
    </citation>
    <scope>NUCLEOTIDE SEQUENCE [LARGE SCALE GENOMIC DNA]</scope>
    <source>
        <strain evidence="16 17">MW4</strain>
    </source>
</reference>
<comment type="catalytic activity">
    <reaction evidence="13">
        <text>2 D-alanine + ATP = D-alanyl-D-alanine + ADP + phosphate + H(+)</text>
        <dbReference type="Rhea" id="RHEA:11224"/>
        <dbReference type="ChEBI" id="CHEBI:15378"/>
        <dbReference type="ChEBI" id="CHEBI:30616"/>
        <dbReference type="ChEBI" id="CHEBI:43474"/>
        <dbReference type="ChEBI" id="CHEBI:57416"/>
        <dbReference type="ChEBI" id="CHEBI:57822"/>
        <dbReference type="ChEBI" id="CHEBI:456216"/>
        <dbReference type="EC" id="6.3.2.4"/>
    </reaction>
</comment>
<accession>A0ABT7SEF6</accession>
<keyword evidence="13" id="KW-0963">Cytoplasm</keyword>
<comment type="pathway">
    <text evidence="13">Cell wall biogenesis; peptidoglycan biosynthesis.</text>
</comment>
<dbReference type="PANTHER" id="PTHR23132">
    <property type="entry name" value="D-ALANINE--D-ALANINE LIGASE"/>
    <property type="match status" value="1"/>
</dbReference>
<keyword evidence="6 14" id="KW-0547">Nucleotide-binding</keyword>
<dbReference type="PANTHER" id="PTHR23132:SF25">
    <property type="entry name" value="D-ALANINE--D-ALANINE LIGASE A"/>
    <property type="match status" value="1"/>
</dbReference>
<comment type="caution">
    <text evidence="16">The sequence shown here is derived from an EMBL/GenBank/DDBJ whole genome shotgun (WGS) entry which is preliminary data.</text>
</comment>
<keyword evidence="12 13" id="KW-0961">Cell wall biogenesis/degradation</keyword>
<evidence type="ECO:0000256" key="5">
    <source>
        <dbReference type="ARBA" id="ARBA00022723"/>
    </source>
</evidence>
<keyword evidence="10 13" id="KW-0573">Peptidoglycan synthesis</keyword>
<keyword evidence="4 13" id="KW-0436">Ligase</keyword>